<keyword evidence="7" id="KW-1185">Reference proteome</keyword>
<dbReference type="InterPro" id="IPR013563">
    <property type="entry name" value="Oligopep_ABC_C"/>
</dbReference>
<evidence type="ECO:0000256" key="2">
    <source>
        <dbReference type="ARBA" id="ARBA00022448"/>
    </source>
</evidence>
<dbReference type="Pfam" id="PF00005">
    <property type="entry name" value="ABC_tran"/>
    <property type="match status" value="1"/>
</dbReference>
<evidence type="ECO:0000256" key="3">
    <source>
        <dbReference type="ARBA" id="ARBA00022741"/>
    </source>
</evidence>
<evidence type="ECO:0000256" key="1">
    <source>
        <dbReference type="ARBA" id="ARBA00005417"/>
    </source>
</evidence>
<accession>A0ABY5JQ88</accession>
<dbReference type="PANTHER" id="PTHR43776">
    <property type="entry name" value="TRANSPORT ATP-BINDING PROTEIN"/>
    <property type="match status" value="1"/>
</dbReference>
<comment type="similarity">
    <text evidence="1">Belongs to the ABC transporter superfamily.</text>
</comment>
<proteinExistence type="inferred from homology"/>
<feature type="domain" description="ABC transporter" evidence="5">
    <location>
        <begin position="6"/>
        <end position="256"/>
    </location>
</feature>
<gene>
    <name evidence="6" type="ORF">NP439_19825</name>
</gene>
<dbReference type="GO" id="GO:0005524">
    <property type="term" value="F:ATP binding"/>
    <property type="evidence" value="ECO:0007669"/>
    <property type="project" value="UniProtKB-KW"/>
</dbReference>
<evidence type="ECO:0000256" key="4">
    <source>
        <dbReference type="ARBA" id="ARBA00022840"/>
    </source>
</evidence>
<dbReference type="RefSeq" id="WP_256707514.1">
    <property type="nucleotide sequence ID" value="NZ_CP101914.1"/>
</dbReference>
<dbReference type="NCBIfam" id="NF008453">
    <property type="entry name" value="PRK11308.1"/>
    <property type="match status" value="1"/>
</dbReference>
<dbReference type="PROSITE" id="PS50893">
    <property type="entry name" value="ABC_TRANSPORTER_2"/>
    <property type="match status" value="1"/>
</dbReference>
<keyword evidence="2" id="KW-0813">Transport</keyword>
<evidence type="ECO:0000259" key="5">
    <source>
        <dbReference type="PROSITE" id="PS50893"/>
    </source>
</evidence>
<dbReference type="SMART" id="SM00382">
    <property type="entry name" value="AAA"/>
    <property type="match status" value="1"/>
</dbReference>
<organism evidence="6 7">
    <name type="scientific">Oceanobacillus jeddahense</name>
    <dbReference type="NCBI Taxonomy" id="1462527"/>
    <lineage>
        <taxon>Bacteria</taxon>
        <taxon>Bacillati</taxon>
        <taxon>Bacillota</taxon>
        <taxon>Bacilli</taxon>
        <taxon>Bacillales</taxon>
        <taxon>Bacillaceae</taxon>
        <taxon>Oceanobacillus</taxon>
    </lineage>
</organism>
<dbReference type="InterPro" id="IPR003593">
    <property type="entry name" value="AAA+_ATPase"/>
</dbReference>
<evidence type="ECO:0000313" key="6">
    <source>
        <dbReference type="EMBL" id="UUI02266.1"/>
    </source>
</evidence>
<keyword evidence="3" id="KW-0547">Nucleotide-binding</keyword>
<dbReference type="SUPFAM" id="SSF52540">
    <property type="entry name" value="P-loop containing nucleoside triphosphate hydrolases"/>
    <property type="match status" value="1"/>
</dbReference>
<dbReference type="Pfam" id="PF08352">
    <property type="entry name" value="oligo_HPY"/>
    <property type="match status" value="1"/>
</dbReference>
<dbReference type="EMBL" id="CP101914">
    <property type="protein sequence ID" value="UUI02266.1"/>
    <property type="molecule type" value="Genomic_DNA"/>
</dbReference>
<dbReference type="Proteomes" id="UP001059773">
    <property type="component" value="Chromosome"/>
</dbReference>
<dbReference type="InterPro" id="IPR027417">
    <property type="entry name" value="P-loop_NTPase"/>
</dbReference>
<dbReference type="InterPro" id="IPR017871">
    <property type="entry name" value="ABC_transporter-like_CS"/>
</dbReference>
<protein>
    <submittedName>
        <fullName evidence="6">Dipeptide ABC transporter ATP-binding protein</fullName>
    </submittedName>
</protein>
<keyword evidence="4 6" id="KW-0067">ATP-binding</keyword>
<dbReference type="CDD" id="cd03257">
    <property type="entry name" value="ABC_NikE_OppD_transporters"/>
    <property type="match status" value="1"/>
</dbReference>
<reference evidence="6" key="1">
    <citation type="submission" date="2022-07" db="EMBL/GenBank/DDBJ databases">
        <title>FELIX.</title>
        <authorList>
            <person name="Wan K.H."/>
            <person name="Park S."/>
            <person name="Lawrence Q."/>
            <person name="Eichenberger J.P."/>
            <person name="Booth B.W."/>
            <person name="Piaggio A.J."/>
            <person name="Chandler J.C."/>
            <person name="Franklin A.B."/>
            <person name="Celniker S.E."/>
        </authorList>
    </citation>
    <scope>NUCLEOTIDE SEQUENCE</scope>
    <source>
        <strain evidence="6">QA-1986 374</strain>
    </source>
</reference>
<dbReference type="Gene3D" id="3.40.50.300">
    <property type="entry name" value="P-loop containing nucleotide triphosphate hydrolases"/>
    <property type="match status" value="1"/>
</dbReference>
<dbReference type="NCBIfam" id="TIGR01727">
    <property type="entry name" value="oligo_HPY"/>
    <property type="match status" value="1"/>
</dbReference>
<name>A0ABY5JQ88_9BACI</name>
<dbReference type="PROSITE" id="PS00211">
    <property type="entry name" value="ABC_TRANSPORTER_1"/>
    <property type="match status" value="1"/>
</dbReference>
<dbReference type="InterPro" id="IPR050319">
    <property type="entry name" value="ABC_transp_ATP-bind"/>
</dbReference>
<evidence type="ECO:0000313" key="7">
    <source>
        <dbReference type="Proteomes" id="UP001059773"/>
    </source>
</evidence>
<dbReference type="InterPro" id="IPR003439">
    <property type="entry name" value="ABC_transporter-like_ATP-bd"/>
</dbReference>
<sequence length="322" mass="36262">MKDHLLEVKEVKKYFPIKGSFLKRSNKFVHAVENVSLYVDENETLGIVGESGCGKSTLGRMIMNILEPTDGEIIFEGVLLNSLSQKQLRNIRKNFQMIFQDPYASLNPKMRVIDILKEPLIVNNICNNEQAYKVSKELLLKVGLRETDMHKYPHQFSGGQRQRIGIARAIALSPKLIIADEAVSALDVSIQSQIINLLLELKEEYKLSYIFISHDLSVVKHVSDRVAVLYLGNLVEIGDKSIIFNEPLHPYTKALLSATPTLDRKNKKERIILKGEVPSPSDPPSGCPFHTRCPLAMEVCKKDKPKLKEQSGGQLVACHLYT</sequence>